<feature type="binding site" evidence="2">
    <location>
        <position position="58"/>
    </location>
    <ligand>
        <name>substrate</name>
    </ligand>
</feature>
<dbReference type="InterPro" id="IPR029033">
    <property type="entry name" value="His_PPase_superfam"/>
</dbReference>
<sequence>MRIILARHGETQWNVEGRHQGQTFDIPLSPRGRAQAGALGRRLAGLEIARAVASPLLRARETAELALGDRPLALDARLVELSHGEWEGRLTSEIQASHPDLRRAWRETPHLVSPPGGEGFRDVEARAWPALCEACRGLGPEEVAVLVTHDGVNRALLARVLGLDLSRVWSFRQAPTCLNLLEGTDVDHLQVVRLNDAAHLHDLFGEVVHRKL</sequence>
<dbReference type="SUPFAM" id="SSF53254">
    <property type="entry name" value="Phosphoglycerate mutase-like"/>
    <property type="match status" value="1"/>
</dbReference>
<evidence type="ECO:0000256" key="1">
    <source>
        <dbReference type="PIRSR" id="PIRSR613078-1"/>
    </source>
</evidence>
<dbReference type="InterPro" id="IPR013078">
    <property type="entry name" value="His_Pase_superF_clade-1"/>
</dbReference>
<accession>A0AA48GQE9</accession>
<dbReference type="Pfam" id="PF00300">
    <property type="entry name" value="His_Phos_1"/>
    <property type="match status" value="1"/>
</dbReference>
<gene>
    <name evidence="3" type="primary">pgmA</name>
    <name evidence="3" type="ORF">METEAL_12810</name>
</gene>
<dbReference type="GO" id="GO:0016791">
    <property type="term" value="F:phosphatase activity"/>
    <property type="evidence" value="ECO:0007669"/>
    <property type="project" value="TreeGrafter"/>
</dbReference>
<feature type="binding site" evidence="2">
    <location>
        <begin position="7"/>
        <end position="14"/>
    </location>
    <ligand>
        <name>substrate</name>
    </ligand>
</feature>
<dbReference type="AlphaFoldDB" id="A0AA48GQE9"/>
<protein>
    <submittedName>
        <fullName evidence="3">Phosphoglycerate mutase</fullName>
    </submittedName>
</protein>
<dbReference type="CDD" id="cd07067">
    <property type="entry name" value="HP_PGM_like"/>
    <property type="match status" value="1"/>
</dbReference>
<dbReference type="PROSITE" id="PS00175">
    <property type="entry name" value="PG_MUTASE"/>
    <property type="match status" value="1"/>
</dbReference>
<dbReference type="PANTHER" id="PTHR48100:SF10">
    <property type="entry name" value="2-CARBOXY-D-ARABINITOL-1-PHOSPHATASE-RELATED"/>
    <property type="match status" value="1"/>
</dbReference>
<feature type="active site" description="Proton donor/acceptor" evidence="1">
    <location>
        <position position="80"/>
    </location>
</feature>
<dbReference type="KEGG" id="msil:METEAL_12810"/>
<dbReference type="InterPro" id="IPR001345">
    <property type="entry name" value="PG/BPGM_mutase_AS"/>
</dbReference>
<dbReference type="Gene3D" id="3.40.50.1240">
    <property type="entry name" value="Phosphoglycerate mutase-like"/>
    <property type="match status" value="1"/>
</dbReference>
<keyword evidence="4" id="KW-1185">Reference proteome</keyword>
<organism evidence="3 4">
    <name type="scientific">Mesoterricola silvestris</name>
    <dbReference type="NCBI Taxonomy" id="2927979"/>
    <lineage>
        <taxon>Bacteria</taxon>
        <taxon>Pseudomonadati</taxon>
        <taxon>Acidobacteriota</taxon>
        <taxon>Holophagae</taxon>
        <taxon>Holophagales</taxon>
        <taxon>Holophagaceae</taxon>
        <taxon>Mesoterricola</taxon>
    </lineage>
</organism>
<dbReference type="SMART" id="SM00855">
    <property type="entry name" value="PGAM"/>
    <property type="match status" value="1"/>
</dbReference>
<feature type="active site" description="Tele-phosphohistidine intermediate" evidence="1">
    <location>
        <position position="8"/>
    </location>
</feature>
<evidence type="ECO:0000313" key="4">
    <source>
        <dbReference type="Proteomes" id="UP001238179"/>
    </source>
</evidence>
<name>A0AA48GQE9_9BACT</name>
<evidence type="ECO:0000313" key="3">
    <source>
        <dbReference type="EMBL" id="BDU72107.1"/>
    </source>
</evidence>
<reference evidence="4" key="1">
    <citation type="journal article" date="2023" name="Int. J. Syst. Evol. Microbiol.">
        <title>Mesoterricola silvestris gen. nov., sp. nov., Mesoterricola sediminis sp. nov., Geothrix oryzae sp. nov., Geothrix edaphica sp. nov., Geothrix rubra sp. nov., and Geothrix limicola sp. nov., six novel members of Acidobacteriota isolated from soils.</title>
        <authorList>
            <person name="Itoh H."/>
            <person name="Sugisawa Y."/>
            <person name="Mise K."/>
            <person name="Xu Z."/>
            <person name="Kuniyasu M."/>
            <person name="Ushijima N."/>
            <person name="Kawano K."/>
            <person name="Kobayashi E."/>
            <person name="Shiratori Y."/>
            <person name="Masuda Y."/>
            <person name="Senoo K."/>
        </authorList>
    </citation>
    <scope>NUCLEOTIDE SEQUENCE [LARGE SCALE GENOMIC DNA]</scope>
    <source>
        <strain evidence="4">W79</strain>
    </source>
</reference>
<dbReference type="InterPro" id="IPR050275">
    <property type="entry name" value="PGM_Phosphatase"/>
</dbReference>
<dbReference type="EMBL" id="AP027080">
    <property type="protein sequence ID" value="BDU72107.1"/>
    <property type="molecule type" value="Genomic_DNA"/>
</dbReference>
<evidence type="ECO:0000256" key="2">
    <source>
        <dbReference type="PIRSR" id="PIRSR613078-2"/>
    </source>
</evidence>
<dbReference type="RefSeq" id="WP_316415016.1">
    <property type="nucleotide sequence ID" value="NZ_AP027080.1"/>
</dbReference>
<dbReference type="PANTHER" id="PTHR48100">
    <property type="entry name" value="BROAD-SPECIFICITY PHOSPHATASE YOR283W-RELATED"/>
    <property type="match status" value="1"/>
</dbReference>
<dbReference type="Proteomes" id="UP001238179">
    <property type="component" value="Chromosome"/>
</dbReference>
<proteinExistence type="predicted"/>